<dbReference type="GO" id="GO:0006227">
    <property type="term" value="P:dUDP biosynthetic process"/>
    <property type="evidence" value="ECO:0007669"/>
    <property type="project" value="TreeGrafter"/>
</dbReference>
<dbReference type="GO" id="GO:0004798">
    <property type="term" value="F:dTMP kinase activity"/>
    <property type="evidence" value="ECO:0007669"/>
    <property type="project" value="UniProtKB-EC"/>
</dbReference>
<evidence type="ECO:0000256" key="8">
    <source>
        <dbReference type="ARBA" id="ARBA00022840"/>
    </source>
</evidence>
<keyword evidence="5" id="KW-0545">Nucleotide biosynthesis</keyword>
<sequence length="211" mass="23787">MIIAIEGLDASGKATQAKAVAQELQPSTVISFPRYDGPFGEIIKGHLHERLILCGQSEQGVLSPSKFDPVVFQSLMTSDKYDAASEIEALDRKGQCVVLDRYWPSACCYGADDGLDFGSMLKINSRLPPADLYVLLDISVEKAAGRRPKARDRYERDKEKLARIRDRYLYMWELMVNRNVAGSRWVVLNGHCEAKEITRIILNHVKDITDR</sequence>
<evidence type="ECO:0000256" key="1">
    <source>
        <dbReference type="ARBA" id="ARBA00004992"/>
    </source>
</evidence>
<dbReference type="GO" id="GO:0006233">
    <property type="term" value="P:dTDP biosynthetic process"/>
    <property type="evidence" value="ECO:0007669"/>
    <property type="project" value="InterPro"/>
</dbReference>
<evidence type="ECO:0000256" key="5">
    <source>
        <dbReference type="ARBA" id="ARBA00022727"/>
    </source>
</evidence>
<evidence type="ECO:0000313" key="10">
    <source>
        <dbReference type="EMBL" id="CAB4131363.1"/>
    </source>
</evidence>
<evidence type="ECO:0000256" key="6">
    <source>
        <dbReference type="ARBA" id="ARBA00022741"/>
    </source>
</evidence>
<dbReference type="SUPFAM" id="SSF52540">
    <property type="entry name" value="P-loop containing nucleoside triphosphate hydrolases"/>
    <property type="match status" value="1"/>
</dbReference>
<keyword evidence="7 10" id="KW-0418">Kinase</keyword>
<evidence type="ECO:0000256" key="4">
    <source>
        <dbReference type="ARBA" id="ARBA00022679"/>
    </source>
</evidence>
<evidence type="ECO:0000256" key="2">
    <source>
        <dbReference type="ARBA" id="ARBA00009776"/>
    </source>
</evidence>
<protein>
    <recommendedName>
        <fullName evidence="3">dTMP kinase</fullName>
        <ecNumber evidence="3">2.7.4.9</ecNumber>
    </recommendedName>
</protein>
<keyword evidence="4" id="KW-0808">Transferase</keyword>
<dbReference type="InterPro" id="IPR018094">
    <property type="entry name" value="Thymidylate_kinase"/>
</dbReference>
<evidence type="ECO:0000313" key="11">
    <source>
        <dbReference type="EMBL" id="CAB4135223.1"/>
    </source>
</evidence>
<reference evidence="10" key="1">
    <citation type="submission" date="2020-04" db="EMBL/GenBank/DDBJ databases">
        <authorList>
            <person name="Chiriac C."/>
            <person name="Salcher M."/>
            <person name="Ghai R."/>
            <person name="Kavagutti S V."/>
        </authorList>
    </citation>
    <scope>NUCLEOTIDE SEQUENCE</scope>
</reference>
<name>A0A6J5LDD0_9CAUD</name>
<dbReference type="EC" id="2.7.4.9" evidence="3"/>
<accession>A0A6J5LDD0</accession>
<dbReference type="GO" id="GO:0006235">
    <property type="term" value="P:dTTP biosynthetic process"/>
    <property type="evidence" value="ECO:0007669"/>
    <property type="project" value="UniProtKB-UniPathway"/>
</dbReference>
<keyword evidence="8" id="KW-0067">ATP-binding</keyword>
<organism evidence="10">
    <name type="scientific">uncultured Caudovirales phage</name>
    <dbReference type="NCBI Taxonomy" id="2100421"/>
    <lineage>
        <taxon>Viruses</taxon>
        <taxon>Duplodnaviria</taxon>
        <taxon>Heunggongvirae</taxon>
        <taxon>Uroviricota</taxon>
        <taxon>Caudoviricetes</taxon>
        <taxon>Peduoviridae</taxon>
        <taxon>Maltschvirus</taxon>
        <taxon>Maltschvirus maltsch</taxon>
    </lineage>
</organism>
<evidence type="ECO:0000256" key="7">
    <source>
        <dbReference type="ARBA" id="ARBA00022777"/>
    </source>
</evidence>
<evidence type="ECO:0000259" key="9">
    <source>
        <dbReference type="Pfam" id="PF02223"/>
    </source>
</evidence>
<dbReference type="Pfam" id="PF02223">
    <property type="entry name" value="Thymidylate_kin"/>
    <property type="match status" value="1"/>
</dbReference>
<dbReference type="Gene3D" id="3.40.50.300">
    <property type="entry name" value="P-loop containing nucleotide triphosphate hydrolases"/>
    <property type="match status" value="1"/>
</dbReference>
<comment type="pathway">
    <text evidence="1">Pyrimidine metabolism; dTTP biosynthesis.</text>
</comment>
<evidence type="ECO:0000256" key="3">
    <source>
        <dbReference type="ARBA" id="ARBA00012980"/>
    </source>
</evidence>
<proteinExistence type="inferred from homology"/>
<dbReference type="InterPro" id="IPR039430">
    <property type="entry name" value="Thymidylate_kin-like_dom"/>
</dbReference>
<dbReference type="UniPathway" id="UPA00575"/>
<dbReference type="PANTHER" id="PTHR10344:SF1">
    <property type="entry name" value="THYMIDYLATE KINASE"/>
    <property type="match status" value="1"/>
</dbReference>
<gene>
    <name evidence="10" type="ORF">UFOVP127_73</name>
    <name evidence="11" type="ORF">UFOVP276_179</name>
</gene>
<dbReference type="HAMAP" id="MF_00165">
    <property type="entry name" value="Thymidylate_kinase"/>
    <property type="match status" value="1"/>
</dbReference>
<dbReference type="GO" id="GO:0005524">
    <property type="term" value="F:ATP binding"/>
    <property type="evidence" value="ECO:0007669"/>
    <property type="project" value="UniProtKB-KW"/>
</dbReference>
<dbReference type="InterPro" id="IPR027417">
    <property type="entry name" value="P-loop_NTPase"/>
</dbReference>
<dbReference type="PANTHER" id="PTHR10344">
    <property type="entry name" value="THYMIDYLATE KINASE"/>
    <property type="match status" value="1"/>
</dbReference>
<comment type="similarity">
    <text evidence="2">Belongs to the thymidylate kinase family.</text>
</comment>
<dbReference type="EMBL" id="LR796249">
    <property type="protein sequence ID" value="CAB4131363.1"/>
    <property type="molecule type" value="Genomic_DNA"/>
</dbReference>
<feature type="domain" description="Thymidylate kinase-like" evidence="9">
    <location>
        <begin position="5"/>
        <end position="174"/>
    </location>
</feature>
<dbReference type="EMBL" id="LR796294">
    <property type="protein sequence ID" value="CAB4135223.1"/>
    <property type="molecule type" value="Genomic_DNA"/>
</dbReference>
<keyword evidence="6" id="KW-0547">Nucleotide-binding</keyword>